<proteinExistence type="predicted"/>
<dbReference type="Pfam" id="PF01063">
    <property type="entry name" value="Aminotran_4"/>
    <property type="match status" value="1"/>
</dbReference>
<dbReference type="PANTHER" id="PTHR11236">
    <property type="entry name" value="AMINOBENZOATE/ANTHRANILATE SYNTHASE"/>
    <property type="match status" value="1"/>
</dbReference>
<dbReference type="InterPro" id="IPR019999">
    <property type="entry name" value="Anth_synth_I-like"/>
</dbReference>
<dbReference type="AlphaFoldDB" id="A0A1G8SX35"/>
<dbReference type="InterPro" id="IPR005801">
    <property type="entry name" value="ADC_synthase"/>
</dbReference>
<protein>
    <submittedName>
        <fullName evidence="2">Para-aminobenzoate synthetase / 4-amino-4-deoxychorismate lyase</fullName>
    </submittedName>
</protein>
<dbReference type="Proteomes" id="UP000199225">
    <property type="component" value="Unassembled WGS sequence"/>
</dbReference>
<dbReference type="PANTHER" id="PTHR11236:SF50">
    <property type="entry name" value="AMINODEOXYCHORISMATE SYNTHASE COMPONENT 1"/>
    <property type="match status" value="1"/>
</dbReference>
<gene>
    <name evidence="2" type="ORF">SAMN04490247_1570</name>
</gene>
<feature type="domain" description="Chorismate-utilising enzyme C-terminal" evidence="1">
    <location>
        <begin position="102"/>
        <end position="353"/>
    </location>
</feature>
<accession>A0A1G8SX35</accession>
<dbReference type="InterPro" id="IPR036038">
    <property type="entry name" value="Aminotransferase-like"/>
</dbReference>
<dbReference type="GO" id="GO:0046820">
    <property type="term" value="F:4-amino-4-deoxychorismate synthase activity"/>
    <property type="evidence" value="ECO:0007669"/>
    <property type="project" value="TreeGrafter"/>
</dbReference>
<dbReference type="SUPFAM" id="SSF56322">
    <property type="entry name" value="ADC synthase"/>
    <property type="match status" value="1"/>
</dbReference>
<name>A0A1G8SX35_9BACI</name>
<dbReference type="GO" id="GO:0016829">
    <property type="term" value="F:lyase activity"/>
    <property type="evidence" value="ECO:0007669"/>
    <property type="project" value="UniProtKB-KW"/>
</dbReference>
<evidence type="ECO:0000313" key="3">
    <source>
        <dbReference type="Proteomes" id="UP000199225"/>
    </source>
</evidence>
<dbReference type="EMBL" id="FNEV01000004">
    <property type="protein sequence ID" value="SDJ33744.1"/>
    <property type="molecule type" value="Genomic_DNA"/>
</dbReference>
<dbReference type="GO" id="GO:0000162">
    <property type="term" value="P:L-tryptophan biosynthetic process"/>
    <property type="evidence" value="ECO:0007669"/>
    <property type="project" value="TreeGrafter"/>
</dbReference>
<dbReference type="Gene3D" id="3.30.470.10">
    <property type="match status" value="1"/>
</dbReference>
<dbReference type="NCBIfam" id="TIGR00553">
    <property type="entry name" value="pabB"/>
    <property type="match status" value="1"/>
</dbReference>
<dbReference type="InterPro" id="IPR005802">
    <property type="entry name" value="ADC_synth_comp_1"/>
</dbReference>
<dbReference type="Gene3D" id="3.60.120.10">
    <property type="entry name" value="Anthranilate synthase"/>
    <property type="match status" value="1"/>
</dbReference>
<dbReference type="Gene3D" id="3.20.10.10">
    <property type="entry name" value="D-amino Acid Aminotransferase, subunit A, domain 2"/>
    <property type="match status" value="1"/>
</dbReference>
<dbReference type="PRINTS" id="PR00095">
    <property type="entry name" value="ANTSNTHASEI"/>
</dbReference>
<dbReference type="STRING" id="86666.SAMN04490247_1570"/>
<keyword evidence="2" id="KW-0456">Lyase</keyword>
<dbReference type="InterPro" id="IPR001544">
    <property type="entry name" value="Aminotrans_IV"/>
</dbReference>
<dbReference type="RefSeq" id="WP_245688129.1">
    <property type="nucleotide sequence ID" value="NZ_FNEV01000004.1"/>
</dbReference>
<dbReference type="InterPro" id="IPR043132">
    <property type="entry name" value="BCAT-like_C"/>
</dbReference>
<keyword evidence="3" id="KW-1185">Reference proteome</keyword>
<sequence>MKLQFRFEEENVTFTTPVEVIEVYDVEEVEQAFHHIEKWLGKGCYIAGYVAYEAAPAFDPALQVRETEGPLLWFGVFEAPVNEEEEPRGTYEISEWQLDADFESYQQGISDIKNAIENGDTYQVNYTARWKAAFKGDSYTFFEKLARRQQGRYSAYLETGTRTILSASPELFFKKEKGTITTRPMKGTAARGKTFAEDIRKKERLAASEKEQAENVMIVDLLRNDIGRIAGKVRVPRLFSIETYPTVHQMTSTVEGEIRENSTVWELFEALFPCGSITGAPKVKTMEYISELEETPRDVYCGAIGYITPKKDMIFNVPIRTVMIEEGEAIYGSGGGITWDSQTSSEYEEMKTKAKLLDAEFPEFDLLETMRLANREFPLLERHLNRLKSSAAYFSYPFDEQLIRERLKNVKDDWSIGRVRLLLSEEGEVQVETYEHKDEDKKYRAVLAETPINAENPFYYHKTTHREIYNIHPKKGADTVLLWNEREELTEFTFANLVVKKNGKYVTPPIESGLLAGTKREELLEQGEIQAEVLFVEELSDFEEVWMVNGLRGWMKVEMEE</sequence>
<evidence type="ECO:0000313" key="2">
    <source>
        <dbReference type="EMBL" id="SDJ33744.1"/>
    </source>
</evidence>
<evidence type="ECO:0000259" key="1">
    <source>
        <dbReference type="Pfam" id="PF00425"/>
    </source>
</evidence>
<dbReference type="InterPro" id="IPR015890">
    <property type="entry name" value="Chorismate_C"/>
</dbReference>
<dbReference type="Pfam" id="PF00425">
    <property type="entry name" value="Chorismate_bind"/>
    <property type="match status" value="1"/>
</dbReference>
<dbReference type="SUPFAM" id="SSF56752">
    <property type="entry name" value="D-aminoacid aminotransferase-like PLP-dependent enzymes"/>
    <property type="match status" value="1"/>
</dbReference>
<dbReference type="InterPro" id="IPR043131">
    <property type="entry name" value="BCAT-like_N"/>
</dbReference>
<reference evidence="3" key="1">
    <citation type="submission" date="2016-10" db="EMBL/GenBank/DDBJ databases">
        <authorList>
            <person name="Varghese N."/>
            <person name="Submissions S."/>
        </authorList>
    </citation>
    <scope>NUCLEOTIDE SEQUENCE [LARGE SCALE GENOMIC DNA]</scope>
    <source>
        <strain evidence="3">DSM 4771</strain>
    </source>
</reference>
<organism evidence="2 3">
    <name type="scientific">Salimicrobium halophilum</name>
    <dbReference type="NCBI Taxonomy" id="86666"/>
    <lineage>
        <taxon>Bacteria</taxon>
        <taxon>Bacillati</taxon>
        <taxon>Bacillota</taxon>
        <taxon>Bacilli</taxon>
        <taxon>Bacillales</taxon>
        <taxon>Bacillaceae</taxon>
        <taxon>Salimicrobium</taxon>
    </lineage>
</organism>
<dbReference type="GO" id="GO:0009396">
    <property type="term" value="P:folic acid-containing compound biosynthetic process"/>
    <property type="evidence" value="ECO:0007669"/>
    <property type="project" value="InterPro"/>
</dbReference>